<protein>
    <submittedName>
        <fullName evidence="8">Aromatic acid exporter family member 1</fullName>
    </submittedName>
</protein>
<keyword evidence="2" id="KW-1003">Cell membrane</keyword>
<comment type="subcellular location">
    <subcellularLocation>
        <location evidence="1">Cell membrane</location>
        <topology evidence="1">Multi-pass membrane protein</topology>
    </subcellularLocation>
</comment>
<feature type="transmembrane region" description="Helical" evidence="7">
    <location>
        <begin position="34"/>
        <end position="53"/>
    </location>
</feature>
<feature type="transmembrane region" description="Helical" evidence="7">
    <location>
        <begin position="90"/>
        <end position="118"/>
    </location>
</feature>
<organism evidence="8 9">
    <name type="scientific">Geodermatophilus siccatus</name>
    <dbReference type="NCBI Taxonomy" id="1137991"/>
    <lineage>
        <taxon>Bacteria</taxon>
        <taxon>Bacillati</taxon>
        <taxon>Actinomycetota</taxon>
        <taxon>Actinomycetes</taxon>
        <taxon>Geodermatophilales</taxon>
        <taxon>Geodermatophilaceae</taxon>
        <taxon>Geodermatophilus</taxon>
    </lineage>
</organism>
<evidence type="ECO:0000313" key="8">
    <source>
        <dbReference type="EMBL" id="SDL79178.1"/>
    </source>
</evidence>
<keyword evidence="3 7" id="KW-0812">Transmembrane</keyword>
<dbReference type="InterPro" id="IPR010343">
    <property type="entry name" value="ArAE_1"/>
</dbReference>
<feature type="region of interest" description="Disordered" evidence="6">
    <location>
        <begin position="400"/>
        <end position="441"/>
    </location>
</feature>
<feature type="region of interest" description="Disordered" evidence="6">
    <location>
        <begin position="324"/>
        <end position="343"/>
    </location>
</feature>
<dbReference type="Pfam" id="PF06081">
    <property type="entry name" value="ArAE_1"/>
    <property type="match status" value="1"/>
</dbReference>
<gene>
    <name evidence="8" type="ORF">SAMN05660642_00823</name>
</gene>
<evidence type="ECO:0000256" key="1">
    <source>
        <dbReference type="ARBA" id="ARBA00004651"/>
    </source>
</evidence>
<keyword evidence="5 7" id="KW-0472">Membrane</keyword>
<evidence type="ECO:0000256" key="5">
    <source>
        <dbReference type="ARBA" id="ARBA00023136"/>
    </source>
</evidence>
<evidence type="ECO:0000313" key="9">
    <source>
        <dbReference type="Proteomes" id="UP000198680"/>
    </source>
</evidence>
<dbReference type="Proteomes" id="UP000198680">
    <property type="component" value="Unassembled WGS sequence"/>
</dbReference>
<evidence type="ECO:0000256" key="2">
    <source>
        <dbReference type="ARBA" id="ARBA00022475"/>
    </source>
</evidence>
<reference evidence="9" key="1">
    <citation type="submission" date="2016-10" db="EMBL/GenBank/DDBJ databases">
        <authorList>
            <person name="Varghese N."/>
            <person name="Submissions S."/>
        </authorList>
    </citation>
    <scope>NUCLEOTIDE SEQUENCE [LARGE SCALE GENOMIC DNA]</scope>
    <source>
        <strain evidence="9">DSM 45419</strain>
    </source>
</reference>
<evidence type="ECO:0000256" key="3">
    <source>
        <dbReference type="ARBA" id="ARBA00022692"/>
    </source>
</evidence>
<accession>A0A1G9MY71</accession>
<dbReference type="EMBL" id="FNHE01000002">
    <property type="protein sequence ID" value="SDL79178.1"/>
    <property type="molecule type" value="Genomic_DNA"/>
</dbReference>
<feature type="transmembrane region" description="Helical" evidence="7">
    <location>
        <begin position="59"/>
        <end position="78"/>
    </location>
</feature>
<evidence type="ECO:0000256" key="6">
    <source>
        <dbReference type="SAM" id="MobiDB-lite"/>
    </source>
</evidence>
<keyword evidence="4 7" id="KW-1133">Transmembrane helix</keyword>
<dbReference type="AlphaFoldDB" id="A0A1G9MY71"/>
<keyword evidence="9" id="KW-1185">Reference proteome</keyword>
<dbReference type="STRING" id="1137991.SAMN05660642_00823"/>
<dbReference type="GO" id="GO:0005886">
    <property type="term" value="C:plasma membrane"/>
    <property type="evidence" value="ECO:0007669"/>
    <property type="project" value="UniProtKB-SubCell"/>
</dbReference>
<proteinExistence type="predicted"/>
<sequence length="441" mass="46704">MTPWRRRVGRPVRGRAAALVRLVRGRGRTAAFRAARMTGATVAAFLVAQAAGLHTPPPLIAALTALLVVQATLSSTLVNGVQRVLSVVSGVALAVLFAAVVGLTWWSLAALVAASILVGQLLRLGPHLVEVPISAMLVLGASGAESVGAGRVVETLIGAAVGVLVNVVFPPAVQTRYATQALERFADEIACLLHDAASTLRAGPVTPEQSTRWLEDARRLNRHAPRVDRALAHAEESRRLNVRALRVPPVGGGTRTGLDALEHASVSLRTLFRAIDDATRERTGVEEDPGYADIVRRTVASLLERMGNVVREFGRVLVTEARDDDGAHDDGAHDDGAHDDAGPDRLAGALEALRSGRALMQDLLIGDPRSHSGLWELNSTLLATIDRMVEEFAAVDRSPARRAADPSRARRAAVTAGQRLRIARRSPAGQGAGALSREDVG</sequence>
<evidence type="ECO:0000256" key="4">
    <source>
        <dbReference type="ARBA" id="ARBA00022989"/>
    </source>
</evidence>
<name>A0A1G9MY71_9ACTN</name>
<evidence type="ECO:0000256" key="7">
    <source>
        <dbReference type="SAM" id="Phobius"/>
    </source>
</evidence>